<accession>V6M8H7</accession>
<gene>
    <name evidence="1" type="ORF">T458_12470</name>
</gene>
<dbReference type="OrthoDB" id="51846at2"/>
<name>V6M8H7_9BACL</name>
<evidence type="ECO:0008006" key="3">
    <source>
        <dbReference type="Google" id="ProtNLM"/>
    </source>
</evidence>
<protein>
    <recommendedName>
        <fullName evidence="3">Transposase</fullName>
    </recommendedName>
</protein>
<proteinExistence type="predicted"/>
<dbReference type="AlphaFoldDB" id="V6M8H7"/>
<comment type="caution">
    <text evidence="1">The sequence shown here is derived from an EMBL/GenBank/DDBJ whole genome shotgun (WGS) entry which is preliminary data.</text>
</comment>
<evidence type="ECO:0000313" key="1">
    <source>
        <dbReference type="EMBL" id="EST54557.1"/>
    </source>
</evidence>
<dbReference type="STRING" id="1408254.T458_12470"/>
<sequence>MEITDNLIELLIQIVHRIGVRAERKVEKEILNDLRKLSNKYGILFNMAQSAVSNPEGVLRDVIIPVVNEQTLRDLIKEIKHTGPAYREKINTIIRASYGSHYRRMVPEILGILEFRSNNEVHRPVIRALELVKKFSDTGYHYLPMSEEIPIDGIILTVNKEIIVEKDEKGQERINRMNYEISVLQALREKLRCTKIWVAGANRYRNPDHDLPTDFEERREENYKALKQPLDRKHSLQH</sequence>
<organism evidence="1 2">
    <name type="scientific">Brevibacillus panacihumi W25</name>
    <dbReference type="NCBI Taxonomy" id="1408254"/>
    <lineage>
        <taxon>Bacteria</taxon>
        <taxon>Bacillati</taxon>
        <taxon>Bacillota</taxon>
        <taxon>Bacilli</taxon>
        <taxon>Bacillales</taxon>
        <taxon>Paenibacillaceae</taxon>
        <taxon>Brevibacillus</taxon>
    </lineage>
</organism>
<evidence type="ECO:0000313" key="2">
    <source>
        <dbReference type="Proteomes" id="UP000017973"/>
    </source>
</evidence>
<reference evidence="1 2" key="1">
    <citation type="journal article" date="2014" name="Genome Announc.">
        <title>Draft Genome Sequence of Brevibacillus panacihumi Strain W25, a Halotolerant Hydrocarbon-Degrading Bacterium.</title>
        <authorList>
            <person name="Wang X."/>
            <person name="Jin D."/>
            <person name="Zhou L."/>
            <person name="Wu L."/>
            <person name="An W."/>
            <person name="Chen Y."/>
            <person name="Zhao L."/>
        </authorList>
    </citation>
    <scope>NUCLEOTIDE SEQUENCE [LARGE SCALE GENOMIC DNA]</scope>
    <source>
        <strain evidence="1 2">W25</strain>
    </source>
</reference>
<dbReference type="EMBL" id="AYJU01000016">
    <property type="protein sequence ID" value="EST54557.1"/>
    <property type="molecule type" value="Genomic_DNA"/>
</dbReference>
<dbReference type="Proteomes" id="UP000017973">
    <property type="component" value="Unassembled WGS sequence"/>
</dbReference>
<dbReference type="PATRIC" id="fig|1408254.3.peg.2461"/>
<dbReference type="RefSeq" id="WP_023556423.1">
    <property type="nucleotide sequence ID" value="NZ_KI629782.1"/>
</dbReference>
<keyword evidence="2" id="KW-1185">Reference proteome</keyword>
<dbReference type="HOGENOM" id="CLU_1164114_0_0_9"/>
<dbReference type="eggNOG" id="COG4644">
    <property type="taxonomic scope" value="Bacteria"/>
</dbReference>